<keyword evidence="3" id="KW-0238">DNA-binding</keyword>
<gene>
    <name evidence="6" type="ordered locus">MSWAN_0751</name>
</gene>
<dbReference type="Gene3D" id="1.10.10.10">
    <property type="entry name" value="Winged helix-like DNA-binding domain superfamily/Winged helix DNA-binding domain"/>
    <property type="match status" value="1"/>
</dbReference>
<dbReference type="EMBL" id="CP002772">
    <property type="protein sequence ID" value="AEG17784.1"/>
    <property type="molecule type" value="Genomic_DNA"/>
</dbReference>
<dbReference type="AlphaFoldDB" id="F6D7U6"/>
<dbReference type="InterPro" id="IPR001367">
    <property type="entry name" value="Fe_dep_repressor"/>
</dbReference>
<dbReference type="SUPFAM" id="SSF46785">
    <property type="entry name" value="Winged helix' DNA-binding domain"/>
    <property type="match status" value="1"/>
</dbReference>
<dbReference type="GO" id="GO:0046983">
    <property type="term" value="F:protein dimerization activity"/>
    <property type="evidence" value="ECO:0007669"/>
    <property type="project" value="InterPro"/>
</dbReference>
<dbReference type="STRING" id="868131.MSWAN_0751"/>
<evidence type="ECO:0000256" key="3">
    <source>
        <dbReference type="ARBA" id="ARBA00023125"/>
    </source>
</evidence>
<evidence type="ECO:0000259" key="5">
    <source>
        <dbReference type="PROSITE" id="PS50944"/>
    </source>
</evidence>
<dbReference type="SUPFAM" id="SSF47979">
    <property type="entry name" value="Iron-dependent repressor protein, dimerization domain"/>
    <property type="match status" value="1"/>
</dbReference>
<dbReference type="InterPro" id="IPR036388">
    <property type="entry name" value="WH-like_DNA-bd_sf"/>
</dbReference>
<dbReference type="InterPro" id="IPR050536">
    <property type="entry name" value="DtxR_MntR_Metal-Reg"/>
</dbReference>
<dbReference type="HOGENOM" id="CLU_069532_3_0_2"/>
<dbReference type="GO" id="GO:0046914">
    <property type="term" value="F:transition metal ion binding"/>
    <property type="evidence" value="ECO:0007669"/>
    <property type="project" value="InterPro"/>
</dbReference>
<evidence type="ECO:0000256" key="2">
    <source>
        <dbReference type="ARBA" id="ARBA00023015"/>
    </source>
</evidence>
<keyword evidence="7" id="KW-1185">Reference proteome</keyword>
<evidence type="ECO:0000256" key="4">
    <source>
        <dbReference type="ARBA" id="ARBA00023163"/>
    </source>
</evidence>
<organism evidence="6 7">
    <name type="scientific">Methanobacterium paludis (strain DSM 25820 / JCM 18151 / SWAN1)</name>
    <dbReference type="NCBI Taxonomy" id="868131"/>
    <lineage>
        <taxon>Archaea</taxon>
        <taxon>Methanobacteriati</taxon>
        <taxon>Methanobacteriota</taxon>
        <taxon>Methanomada group</taxon>
        <taxon>Methanobacteria</taxon>
        <taxon>Methanobacteriales</taxon>
        <taxon>Methanobacteriaceae</taxon>
        <taxon>Methanobacterium</taxon>
    </lineage>
</organism>
<dbReference type="Gene3D" id="1.10.60.10">
    <property type="entry name" value="Iron dependent repressor, metal binding and dimerisation domain"/>
    <property type="match status" value="1"/>
</dbReference>
<feature type="domain" description="HTH dtxR-type" evidence="5">
    <location>
        <begin position="7"/>
        <end position="68"/>
    </location>
</feature>
<evidence type="ECO:0000256" key="1">
    <source>
        <dbReference type="ARBA" id="ARBA00007871"/>
    </source>
</evidence>
<sequence length="152" mass="17348">MESSLKLTKSVEDYLEVMYNLYNEKKVIKVKDIASNLNVKPPSVVEAIKKLAELDLVSYEKYGDITLNKKGLEIAEGITHKHDILKNFLNILGVDMRTANDDACAMEHILDSATINKLKKFAEFTDVYPQAEDFLNSFRYYETHGKLPAKDE</sequence>
<keyword evidence="2" id="KW-0805">Transcription regulation</keyword>
<dbReference type="RefSeq" id="WP_013825286.1">
    <property type="nucleotide sequence ID" value="NC_015574.1"/>
</dbReference>
<dbReference type="FunFam" id="1.10.60.10:FF:000005">
    <property type="entry name" value="Transcriptional regulator MntR protein"/>
    <property type="match status" value="1"/>
</dbReference>
<dbReference type="GeneID" id="10668247"/>
<dbReference type="SMART" id="SM00529">
    <property type="entry name" value="HTH_DTXR"/>
    <property type="match status" value="1"/>
</dbReference>
<dbReference type="InterPro" id="IPR022687">
    <property type="entry name" value="HTH_DTXR"/>
</dbReference>
<dbReference type="KEGG" id="mew:MSWAN_0751"/>
<name>F6D7U6_METPW</name>
<dbReference type="GO" id="GO:0003700">
    <property type="term" value="F:DNA-binding transcription factor activity"/>
    <property type="evidence" value="ECO:0007669"/>
    <property type="project" value="InterPro"/>
</dbReference>
<dbReference type="Proteomes" id="UP000009231">
    <property type="component" value="Chromosome"/>
</dbReference>
<dbReference type="InterPro" id="IPR036421">
    <property type="entry name" value="Fe_dep_repressor_sf"/>
</dbReference>
<proteinExistence type="inferred from homology"/>
<evidence type="ECO:0000313" key="7">
    <source>
        <dbReference type="Proteomes" id="UP000009231"/>
    </source>
</evidence>
<dbReference type="InterPro" id="IPR036390">
    <property type="entry name" value="WH_DNA-bd_sf"/>
</dbReference>
<dbReference type="PANTHER" id="PTHR33238">
    <property type="entry name" value="IRON (METAL) DEPENDENT REPRESSOR, DTXR FAMILY"/>
    <property type="match status" value="1"/>
</dbReference>
<dbReference type="PANTHER" id="PTHR33238:SF7">
    <property type="entry name" value="IRON-DEPENDENT TRANSCRIPTIONAL REGULATOR"/>
    <property type="match status" value="1"/>
</dbReference>
<evidence type="ECO:0000313" key="6">
    <source>
        <dbReference type="EMBL" id="AEG17784.1"/>
    </source>
</evidence>
<dbReference type="Pfam" id="PF02742">
    <property type="entry name" value="Fe_dep_repr_C"/>
    <property type="match status" value="1"/>
</dbReference>
<comment type="similarity">
    <text evidence="1">Belongs to the DtxR/MntR family.</text>
</comment>
<dbReference type="PROSITE" id="PS50944">
    <property type="entry name" value="HTH_DTXR"/>
    <property type="match status" value="1"/>
</dbReference>
<keyword evidence="4" id="KW-0804">Transcription</keyword>
<dbReference type="GO" id="GO:0003677">
    <property type="term" value="F:DNA binding"/>
    <property type="evidence" value="ECO:0007669"/>
    <property type="project" value="UniProtKB-KW"/>
</dbReference>
<protein>
    <submittedName>
        <fullName evidence="6">Iron (Metal) dependent repressor, DtxR family</fullName>
    </submittedName>
</protein>
<dbReference type="InterPro" id="IPR022689">
    <property type="entry name" value="Iron_dep_repressor"/>
</dbReference>
<accession>F6D7U6</accession>
<dbReference type="Pfam" id="PF01325">
    <property type="entry name" value="Fe_dep_repress"/>
    <property type="match status" value="1"/>
</dbReference>
<reference evidence="6 7" key="1">
    <citation type="journal article" date="2014" name="Int. J. Syst. Evol. Microbiol.">
        <title>Methanobacterium paludis sp. nov. and a novel strain of Methanobacterium lacus isolated from northern peatlands.</title>
        <authorList>
            <person name="Cadillo-Quiroz H."/>
            <person name="Brauer S.L."/>
            <person name="Goodson N."/>
            <person name="Yavitt J.B."/>
            <person name="Zinder S.H."/>
        </authorList>
    </citation>
    <scope>NUCLEOTIDE SEQUENCE [LARGE SCALE GENOMIC DNA]</scope>
    <source>
        <strain evidence="7">DSM 25820 / JCM 18151 / SWAN1</strain>
    </source>
</reference>
<dbReference type="eggNOG" id="arCOG02100">
    <property type="taxonomic scope" value="Archaea"/>
</dbReference>
<dbReference type="OrthoDB" id="24735at2157"/>